<reference evidence="7" key="1">
    <citation type="submission" date="2021-01" db="EMBL/GenBank/DDBJ databases">
        <authorList>
            <consortium name="Genoscope - CEA"/>
            <person name="William W."/>
        </authorList>
    </citation>
    <scope>NUCLEOTIDE SEQUENCE</scope>
</reference>
<dbReference type="AlphaFoldDB" id="A0A8S1SUP5"/>
<evidence type="ECO:0000313" key="7">
    <source>
        <dbReference type="EMBL" id="CAD8145341.1"/>
    </source>
</evidence>
<organism evidence="7 8">
    <name type="scientific">Paramecium pentaurelia</name>
    <dbReference type="NCBI Taxonomy" id="43138"/>
    <lineage>
        <taxon>Eukaryota</taxon>
        <taxon>Sar</taxon>
        <taxon>Alveolata</taxon>
        <taxon>Ciliophora</taxon>
        <taxon>Intramacronucleata</taxon>
        <taxon>Oligohymenophorea</taxon>
        <taxon>Peniculida</taxon>
        <taxon>Parameciidae</taxon>
        <taxon>Paramecium</taxon>
    </lineage>
</organism>
<keyword evidence="4" id="KW-0418">Kinase</keyword>
<dbReference type="PANTHER" id="PTHR24345:SF0">
    <property type="entry name" value="CELL CYCLE SERINE_THREONINE-PROTEIN KINASE CDC5_MSD2"/>
    <property type="match status" value="1"/>
</dbReference>
<name>A0A8S1SUP5_9CILI</name>
<evidence type="ECO:0000256" key="2">
    <source>
        <dbReference type="ARBA" id="ARBA00022679"/>
    </source>
</evidence>
<dbReference type="GO" id="GO:0004674">
    <property type="term" value="F:protein serine/threonine kinase activity"/>
    <property type="evidence" value="ECO:0007669"/>
    <property type="project" value="UniProtKB-KW"/>
</dbReference>
<protein>
    <recommendedName>
        <fullName evidence="6">Protein kinase domain-containing protein</fullName>
    </recommendedName>
</protein>
<feature type="domain" description="Protein kinase" evidence="6">
    <location>
        <begin position="131"/>
        <end position="401"/>
    </location>
</feature>
<keyword evidence="8" id="KW-1185">Reference proteome</keyword>
<evidence type="ECO:0000259" key="6">
    <source>
        <dbReference type="PROSITE" id="PS50011"/>
    </source>
</evidence>
<dbReference type="FunFam" id="3.30.200.20:FF:000042">
    <property type="entry name" value="Aurora kinase A"/>
    <property type="match status" value="1"/>
</dbReference>
<keyword evidence="2" id="KW-0808">Transferase</keyword>
<dbReference type="InterPro" id="IPR000719">
    <property type="entry name" value="Prot_kinase_dom"/>
</dbReference>
<dbReference type="OrthoDB" id="5987198at2759"/>
<dbReference type="PROSITE" id="PS50011">
    <property type="entry name" value="PROTEIN_KINASE_DOM"/>
    <property type="match status" value="1"/>
</dbReference>
<dbReference type="PROSITE" id="PS00108">
    <property type="entry name" value="PROTEIN_KINASE_ST"/>
    <property type="match status" value="1"/>
</dbReference>
<dbReference type="FunFam" id="1.10.510.10:FF:000945">
    <property type="entry name" value="Uncharacterized protein"/>
    <property type="match status" value="1"/>
</dbReference>
<dbReference type="PANTHER" id="PTHR24345">
    <property type="entry name" value="SERINE/THREONINE-PROTEIN KINASE PLK"/>
    <property type="match status" value="1"/>
</dbReference>
<sequence>MRQKSDSCFSLYSNRCTSLWINGLPNLQENSERIIFHNVNIKNSQKKPIKFQNAFIQEKYLIADQRFINLENLQLRRQVIKNAERQISNIQYLNISNNLDSIEIFGPELQINQIYNYLKLYTIQQQFEDSYQIIKILGKGSFAKVYKVRKIHVNYQSLDKQEYTFASKVFNKIKLRQNQEESEMSLWKEIEIMRLMKNKHIIKLFEVFEDDKKVYLLLDLLEGGDLLSHIFKNNNIYDETLVLKLIHNVLNGLSYIHNQKVIHRDIKPENLILKYKNNIEEIILADFGLADFYSLKGEYLFQRCGSIGYIAPEILNNQKYDYKVDIYSLGAVFFLLLTGQQAFDGQSSHEILQKNQKGKIDFKLLDQANISEDAKDLCMKMLKQNPTERISSDEALNHPWFQTYKKNVKIGSLKIIKKPTIVRGHKGIIRCYTPLWINKSLKSITDSSDNQEYLSFNVRDKTIQEFLDEEHLKQKQVSREYDLEDDTIEEDQIPSFNVLQHFPLVKQKSFP</sequence>
<accession>A0A8S1SUP5</accession>
<evidence type="ECO:0000256" key="3">
    <source>
        <dbReference type="ARBA" id="ARBA00022741"/>
    </source>
</evidence>
<keyword evidence="1" id="KW-0723">Serine/threonine-protein kinase</keyword>
<dbReference type="Proteomes" id="UP000689195">
    <property type="component" value="Unassembled WGS sequence"/>
</dbReference>
<proteinExistence type="predicted"/>
<keyword evidence="3" id="KW-0547">Nucleotide-binding</keyword>
<gene>
    <name evidence="7" type="ORF">PPENT_87.1.T0140194</name>
</gene>
<evidence type="ECO:0000256" key="4">
    <source>
        <dbReference type="ARBA" id="ARBA00022777"/>
    </source>
</evidence>
<evidence type="ECO:0000256" key="1">
    <source>
        <dbReference type="ARBA" id="ARBA00022527"/>
    </source>
</evidence>
<dbReference type="InterPro" id="IPR008271">
    <property type="entry name" value="Ser/Thr_kinase_AS"/>
</dbReference>
<dbReference type="EMBL" id="CAJJDO010000014">
    <property type="protein sequence ID" value="CAD8145341.1"/>
    <property type="molecule type" value="Genomic_DNA"/>
</dbReference>
<dbReference type="Pfam" id="PF00069">
    <property type="entry name" value="Pkinase"/>
    <property type="match status" value="1"/>
</dbReference>
<evidence type="ECO:0000256" key="5">
    <source>
        <dbReference type="ARBA" id="ARBA00022840"/>
    </source>
</evidence>
<dbReference type="SMART" id="SM00220">
    <property type="entry name" value="S_TKc"/>
    <property type="match status" value="1"/>
</dbReference>
<comment type="caution">
    <text evidence="7">The sequence shown here is derived from an EMBL/GenBank/DDBJ whole genome shotgun (WGS) entry which is preliminary data.</text>
</comment>
<dbReference type="GO" id="GO:0005524">
    <property type="term" value="F:ATP binding"/>
    <property type="evidence" value="ECO:0007669"/>
    <property type="project" value="UniProtKB-KW"/>
</dbReference>
<dbReference type="GO" id="GO:0005634">
    <property type="term" value="C:nucleus"/>
    <property type="evidence" value="ECO:0007669"/>
    <property type="project" value="TreeGrafter"/>
</dbReference>
<keyword evidence="5" id="KW-0067">ATP-binding</keyword>
<evidence type="ECO:0000313" key="8">
    <source>
        <dbReference type="Proteomes" id="UP000689195"/>
    </source>
</evidence>